<dbReference type="AlphaFoldDB" id="A0A9N9VWU7"/>
<dbReference type="EMBL" id="CABFNQ020000760">
    <property type="protein sequence ID" value="CAH0039137.1"/>
    <property type="molecule type" value="Genomic_DNA"/>
</dbReference>
<reference evidence="2" key="1">
    <citation type="submission" date="2021-10" db="EMBL/GenBank/DDBJ databases">
        <authorList>
            <person name="Piombo E."/>
        </authorList>
    </citation>
    <scope>NUCLEOTIDE SEQUENCE</scope>
</reference>
<comment type="caution">
    <text evidence="2">The sequence shown here is derived from an EMBL/GenBank/DDBJ whole genome shotgun (WGS) entry which is preliminary data.</text>
</comment>
<proteinExistence type="predicted"/>
<feature type="transmembrane region" description="Helical" evidence="1">
    <location>
        <begin position="101"/>
        <end position="125"/>
    </location>
</feature>
<evidence type="ECO:0000313" key="2">
    <source>
        <dbReference type="EMBL" id="CAH0039137.1"/>
    </source>
</evidence>
<keyword evidence="3" id="KW-1185">Reference proteome</keyword>
<feature type="transmembrane region" description="Helical" evidence="1">
    <location>
        <begin position="567"/>
        <end position="591"/>
    </location>
</feature>
<dbReference type="OrthoDB" id="3692311at2759"/>
<dbReference type="Proteomes" id="UP000696573">
    <property type="component" value="Unassembled WGS sequence"/>
</dbReference>
<keyword evidence="1" id="KW-0812">Transmembrane</keyword>
<organism evidence="2 3">
    <name type="scientific">Clonostachys rhizophaga</name>
    <dbReference type="NCBI Taxonomy" id="160324"/>
    <lineage>
        <taxon>Eukaryota</taxon>
        <taxon>Fungi</taxon>
        <taxon>Dikarya</taxon>
        <taxon>Ascomycota</taxon>
        <taxon>Pezizomycotina</taxon>
        <taxon>Sordariomycetes</taxon>
        <taxon>Hypocreomycetidae</taxon>
        <taxon>Hypocreales</taxon>
        <taxon>Bionectriaceae</taxon>
        <taxon>Clonostachys</taxon>
    </lineage>
</organism>
<name>A0A9N9VWU7_9HYPO</name>
<evidence type="ECO:0000313" key="3">
    <source>
        <dbReference type="Proteomes" id="UP000696573"/>
    </source>
</evidence>
<keyword evidence="1" id="KW-0472">Membrane</keyword>
<evidence type="ECO:0000256" key="1">
    <source>
        <dbReference type="SAM" id="Phobius"/>
    </source>
</evidence>
<keyword evidence="1" id="KW-1133">Transmembrane helix</keyword>
<gene>
    <name evidence="2" type="ORF">CRHIZ90672A_00006474</name>
</gene>
<protein>
    <submittedName>
        <fullName evidence="2">Uncharacterized protein</fullName>
    </submittedName>
</protein>
<accession>A0A9N9VWU7</accession>
<feature type="transmembrane region" description="Helical" evidence="1">
    <location>
        <begin position="70"/>
        <end position="89"/>
    </location>
</feature>
<sequence length="661" mass="73848">MTYESQTDRSVSPIQSMFEESITAPSAVSLIKSTVDESITEAFAHEVPDEVRFHHQPSPLSRAMTITTDIFALSLGFGHFVFVCLVASYHGRPMDFKYGQFQAILTTAAPIFPMVYAFIMGRLFYHSARLQLEMGSSLGTLEQLIGSQTVGGAAAIHLKTAAFNPLAVLILALWSFSPLGSQSLLRILHQETPSDDANFVYLNTQKAYPNEILNGSMEDSYIRSLNLDVNISTGPTDPWGHTKIPFLEPAALNLKDSQSWHELPFNQTRSYSALFGVPISHLLPGISMVSIETTYVDLECEPLETKWEPVEPSLYETKLNQTALQEIALHTGRMLRNYTGVIANGSWYGYQQHSEIFKTPRWNIALNRFIGTDWLAFRVSSLDVFQNETAIEAGLTKILVQFDFPPVRDFNGTKDPTKNFFTRSECRVSQKHVETRLSCSAVPQKLRPDCHAVAQRPSLKPHPPENLSILSHPQIFGAISRLIPSVLLDGKGTLDYIFNMADLQMISATNLSTRLSQAINTFYLVHQISEFMDPLEDPSYELGAPYSAWTVGNATRTDVYYVYLINWPWMVVCLVSCLILTLASIVGVGFVHLGHGPEVLGYVSTAIRDSNIAGLPPKAGQMDRDELSKIMRKRRFRYGRKLNDKGPHTVGFGPEEDIIIL</sequence>